<dbReference type="InterPro" id="IPR011852">
    <property type="entry name" value="TRAP_TAXI"/>
</dbReference>
<dbReference type="SUPFAM" id="SSF53850">
    <property type="entry name" value="Periplasmic binding protein-like II"/>
    <property type="match status" value="1"/>
</dbReference>
<comment type="caution">
    <text evidence="1">The sequence shown here is derived from an EMBL/GenBank/DDBJ whole genome shotgun (WGS) entry which is preliminary data.</text>
</comment>
<accession>A0A4R0GM42</accession>
<dbReference type="RefSeq" id="WP_131303002.1">
    <property type="nucleotide sequence ID" value="NZ_SJJR01000004.1"/>
</dbReference>
<sequence length="318" mass="33115">MAAPASLPTSAFALPAPTRRAVLGAGLGALVALTGCTGRVPRAPEPLRLATGPPGAVYREIGQAYADILRRAWPARTVEVLHTAAAVENARLIDGRDAELAFVNCDVAVEHPEIRALSRVFDSVVHVVVPADSSIHSATDLHGRAVAGGLAESGTRFVVTRLAELLGLRLDFHALSQADSVAALRAGRVDAVVSLTGMPTPAVSQLAAGGDVRLLDLTDEVATMAAEHPLDYFPVTIPATMYPPMASVVTLAVPTLLVAHASMAADLARYLTGLLFDHAEELSGVRPEASQINPRTGAATAPVALHPGARDWFRAAKP</sequence>
<dbReference type="Gene3D" id="3.40.190.10">
    <property type="entry name" value="Periplasmic binding protein-like II"/>
    <property type="match status" value="2"/>
</dbReference>
<dbReference type="PANTHER" id="PTHR42941">
    <property type="entry name" value="SLL1037 PROTEIN"/>
    <property type="match status" value="1"/>
</dbReference>
<proteinExistence type="predicted"/>
<dbReference type="Pfam" id="PF16868">
    <property type="entry name" value="NMT1_3"/>
    <property type="match status" value="1"/>
</dbReference>
<dbReference type="Proteomes" id="UP000292274">
    <property type="component" value="Unassembled WGS sequence"/>
</dbReference>
<dbReference type="PANTHER" id="PTHR42941:SF1">
    <property type="entry name" value="SLL1037 PROTEIN"/>
    <property type="match status" value="1"/>
</dbReference>
<name>A0A4R0GM42_9ACTN</name>
<evidence type="ECO:0000313" key="2">
    <source>
        <dbReference type="Proteomes" id="UP000292274"/>
    </source>
</evidence>
<dbReference type="NCBIfam" id="TIGR02122">
    <property type="entry name" value="TRAP_TAXI"/>
    <property type="match status" value="1"/>
</dbReference>
<dbReference type="OrthoDB" id="5582316at2"/>
<protein>
    <submittedName>
        <fullName evidence="1">TAXI family TRAP transporter solute-binding subunit</fullName>
    </submittedName>
</protein>
<reference evidence="1 2" key="1">
    <citation type="submission" date="2019-02" db="EMBL/GenBank/DDBJ databases">
        <title>Jishengella sp. nov., isolated from a root of Zingiber montanum.</title>
        <authorList>
            <person name="Kuncharoen N."/>
            <person name="Kudo T."/>
            <person name="Masahiro Y."/>
            <person name="Ohkuma M."/>
            <person name="Tanasupawat S."/>
        </authorList>
    </citation>
    <scope>NUCLEOTIDE SEQUENCE [LARGE SCALE GENOMIC DNA]</scope>
    <source>
        <strain evidence="1 2">PLAI 1-1</strain>
    </source>
</reference>
<keyword evidence="2" id="KW-1185">Reference proteome</keyword>
<gene>
    <name evidence="1" type="ORF">E0H26_08685</name>
</gene>
<evidence type="ECO:0000313" key="1">
    <source>
        <dbReference type="EMBL" id="TCB98446.1"/>
    </source>
</evidence>
<organism evidence="1 2">
    <name type="scientific">Micromonospora zingiberis</name>
    <dbReference type="NCBI Taxonomy" id="2053011"/>
    <lineage>
        <taxon>Bacteria</taxon>
        <taxon>Bacillati</taxon>
        <taxon>Actinomycetota</taxon>
        <taxon>Actinomycetes</taxon>
        <taxon>Micromonosporales</taxon>
        <taxon>Micromonosporaceae</taxon>
        <taxon>Micromonospora</taxon>
    </lineage>
</organism>
<dbReference type="AlphaFoldDB" id="A0A4R0GM42"/>
<dbReference type="EMBL" id="SJJR01000004">
    <property type="protein sequence ID" value="TCB98446.1"/>
    <property type="molecule type" value="Genomic_DNA"/>
</dbReference>